<dbReference type="EMBL" id="ML977522">
    <property type="protein sequence ID" value="KAF2123747.1"/>
    <property type="molecule type" value="Genomic_DNA"/>
</dbReference>
<protein>
    <recommendedName>
        <fullName evidence="1">C2H2-type domain-containing protein</fullName>
    </recommendedName>
</protein>
<dbReference type="InterPro" id="IPR013087">
    <property type="entry name" value="Znf_C2H2_type"/>
</dbReference>
<sequence length="129" mass="14627">MIILEADLLRLHLIPAIACYLQPFRSTLNTPCPRRHSQLALFSLRFFIIDNNCQPLLNTILKHALDILPCFYGLSSDACDTCNHSLLHLSTTMHHRQCHNVALPPTSRYKSIRLPTDPIPATKFTVVPI</sequence>
<accession>A0A6A5ZY86</accession>
<evidence type="ECO:0000313" key="2">
    <source>
        <dbReference type="EMBL" id="KAF2123747.1"/>
    </source>
</evidence>
<dbReference type="AlphaFoldDB" id="A0A6A5ZY86"/>
<dbReference type="GeneID" id="54402570"/>
<dbReference type="Proteomes" id="UP000799771">
    <property type="component" value="Unassembled WGS sequence"/>
</dbReference>
<feature type="domain" description="C2H2-type" evidence="1">
    <location>
        <begin position="79"/>
        <end position="99"/>
    </location>
</feature>
<name>A0A6A5ZY86_9PLEO</name>
<dbReference type="RefSeq" id="XP_033518141.1">
    <property type="nucleotide sequence ID" value="XM_033662138.1"/>
</dbReference>
<evidence type="ECO:0000259" key="1">
    <source>
        <dbReference type="PROSITE" id="PS00028"/>
    </source>
</evidence>
<keyword evidence="3" id="KW-1185">Reference proteome</keyword>
<evidence type="ECO:0000313" key="3">
    <source>
        <dbReference type="Proteomes" id="UP000799771"/>
    </source>
</evidence>
<reference evidence="2" key="1">
    <citation type="journal article" date="2020" name="Stud. Mycol.">
        <title>101 Dothideomycetes genomes: a test case for predicting lifestyles and emergence of pathogens.</title>
        <authorList>
            <person name="Haridas S."/>
            <person name="Albert R."/>
            <person name="Binder M."/>
            <person name="Bloem J."/>
            <person name="Labutti K."/>
            <person name="Salamov A."/>
            <person name="Andreopoulos B."/>
            <person name="Baker S."/>
            <person name="Barry K."/>
            <person name="Bills G."/>
            <person name="Bluhm B."/>
            <person name="Cannon C."/>
            <person name="Castanera R."/>
            <person name="Culley D."/>
            <person name="Daum C."/>
            <person name="Ezra D."/>
            <person name="Gonzalez J."/>
            <person name="Henrissat B."/>
            <person name="Kuo A."/>
            <person name="Liang C."/>
            <person name="Lipzen A."/>
            <person name="Lutzoni F."/>
            <person name="Magnuson J."/>
            <person name="Mondo S."/>
            <person name="Nolan M."/>
            <person name="Ohm R."/>
            <person name="Pangilinan J."/>
            <person name="Park H.-J."/>
            <person name="Ramirez L."/>
            <person name="Alfaro M."/>
            <person name="Sun H."/>
            <person name="Tritt A."/>
            <person name="Yoshinaga Y."/>
            <person name="Zwiers L.-H."/>
            <person name="Turgeon B."/>
            <person name="Goodwin S."/>
            <person name="Spatafora J."/>
            <person name="Crous P."/>
            <person name="Grigoriev I."/>
        </authorList>
    </citation>
    <scope>NUCLEOTIDE SEQUENCE</scope>
    <source>
        <strain evidence="2">CBS 119687</strain>
    </source>
</reference>
<dbReference type="PROSITE" id="PS00028">
    <property type="entry name" value="ZINC_FINGER_C2H2_1"/>
    <property type="match status" value="1"/>
</dbReference>
<organism evidence="2 3">
    <name type="scientific">Dothidotthia symphoricarpi CBS 119687</name>
    <dbReference type="NCBI Taxonomy" id="1392245"/>
    <lineage>
        <taxon>Eukaryota</taxon>
        <taxon>Fungi</taxon>
        <taxon>Dikarya</taxon>
        <taxon>Ascomycota</taxon>
        <taxon>Pezizomycotina</taxon>
        <taxon>Dothideomycetes</taxon>
        <taxon>Pleosporomycetidae</taxon>
        <taxon>Pleosporales</taxon>
        <taxon>Dothidotthiaceae</taxon>
        <taxon>Dothidotthia</taxon>
    </lineage>
</organism>
<gene>
    <name evidence="2" type="ORF">P153DRAFT_145433</name>
</gene>
<proteinExistence type="predicted"/>